<proteinExistence type="predicted"/>
<name>A0A829ZGA4_9FIRM</name>
<evidence type="ECO:0000313" key="1">
    <source>
        <dbReference type="EMBL" id="GFI42328.1"/>
    </source>
</evidence>
<reference evidence="1 2" key="1">
    <citation type="journal article" date="2020" name="Microbiome">
        <title>Single-cell genomics of uncultured bacteria reveals dietary fiber responders in the mouse gut microbiota.</title>
        <authorList>
            <person name="Chijiiwa R."/>
            <person name="Hosokawa M."/>
            <person name="Kogawa M."/>
            <person name="Nishikawa Y."/>
            <person name="Ide K."/>
            <person name="Sakanashi C."/>
            <person name="Takahashi K."/>
            <person name="Takeyama H."/>
        </authorList>
    </citation>
    <scope>NUCLEOTIDE SEQUENCE [LARGE SCALE GENOMIC DNA]</scope>
    <source>
        <strain evidence="1">IMSAGC_017</strain>
    </source>
</reference>
<dbReference type="Proteomes" id="UP000490821">
    <property type="component" value="Unassembled WGS sequence"/>
</dbReference>
<gene>
    <name evidence="1" type="ORF">IMSAGC017_02376</name>
</gene>
<protein>
    <recommendedName>
        <fullName evidence="3">Sigma-70 family RNA polymerase sigma factor</fullName>
    </recommendedName>
</protein>
<comment type="caution">
    <text evidence="1">The sequence shown here is derived from an EMBL/GenBank/DDBJ whole genome shotgun (WGS) entry which is preliminary data.</text>
</comment>
<sequence>MSYNYIKEFLKWKNWKEQEEQILRQEKVSEAIIKDLRDFDWQQFNSERRFKRNHNVTNDVFFLVYPVYDKKEIKHVEDILDNIENEALYEYLSETDSILLEIILLKIEGYSIKEISKILQLSTGYIYKKIRKLKKFQK</sequence>
<dbReference type="EMBL" id="BLMI01000297">
    <property type="protein sequence ID" value="GFI42328.1"/>
    <property type="molecule type" value="Genomic_DNA"/>
</dbReference>
<dbReference type="SUPFAM" id="SSF88659">
    <property type="entry name" value="Sigma3 and sigma4 domains of RNA polymerase sigma factors"/>
    <property type="match status" value="1"/>
</dbReference>
<dbReference type="AlphaFoldDB" id="A0A829ZGA4"/>
<organism evidence="1 2">
    <name type="scientific">Thomasclavelia cocleata</name>
    <dbReference type="NCBI Taxonomy" id="69824"/>
    <lineage>
        <taxon>Bacteria</taxon>
        <taxon>Bacillati</taxon>
        <taxon>Bacillota</taxon>
        <taxon>Erysipelotrichia</taxon>
        <taxon>Erysipelotrichales</taxon>
        <taxon>Coprobacillaceae</taxon>
        <taxon>Thomasclavelia</taxon>
    </lineage>
</organism>
<dbReference type="InterPro" id="IPR013324">
    <property type="entry name" value="RNA_pol_sigma_r3/r4-like"/>
</dbReference>
<dbReference type="RefSeq" id="WP_172473391.1">
    <property type="nucleotide sequence ID" value="NZ_BLMI01000297.1"/>
</dbReference>
<accession>A0A829ZGA4</accession>
<evidence type="ECO:0000313" key="2">
    <source>
        <dbReference type="Proteomes" id="UP000490821"/>
    </source>
</evidence>
<evidence type="ECO:0008006" key="3">
    <source>
        <dbReference type="Google" id="ProtNLM"/>
    </source>
</evidence>